<dbReference type="Proteomes" id="UP000343335">
    <property type="component" value="Unassembled WGS sequence"/>
</dbReference>
<dbReference type="AlphaFoldDB" id="A0A5E4SFX9"/>
<dbReference type="Pfam" id="PF10721">
    <property type="entry name" value="DUF2514"/>
    <property type="match status" value="1"/>
</dbReference>
<evidence type="ECO:0000313" key="1">
    <source>
        <dbReference type="EMBL" id="VVD74215.1"/>
    </source>
</evidence>
<dbReference type="RefSeq" id="WP_150663043.1">
    <property type="nucleotide sequence ID" value="NZ_CABPSA010000001.1"/>
</dbReference>
<reference evidence="1 2" key="1">
    <citation type="submission" date="2019-08" db="EMBL/GenBank/DDBJ databases">
        <authorList>
            <person name="Peeters C."/>
        </authorList>
    </citation>
    <scope>NUCLEOTIDE SEQUENCE [LARGE SCALE GENOMIC DNA]</scope>
    <source>
        <strain evidence="1 2">LMG 31010</strain>
    </source>
</reference>
<accession>A0A5E4SFX9</accession>
<dbReference type="InterPro" id="IPR019659">
    <property type="entry name" value="DUF2514"/>
</dbReference>
<protein>
    <submittedName>
        <fullName evidence="1">Gp23</fullName>
    </submittedName>
</protein>
<name>A0A5E4SFX9_9BURK</name>
<gene>
    <name evidence="1" type="ORF">PCO31010_00784</name>
</gene>
<dbReference type="EMBL" id="CABPSA010000001">
    <property type="protein sequence ID" value="VVD74215.1"/>
    <property type="molecule type" value="Genomic_DNA"/>
</dbReference>
<sequence>MTWLDPRLWGGLLLAVVLAAGGGYWKGHHDADQSATVAAQTNQINDLTAANNLYRQTTQTLAGISIDAKKSADAANAAARASDVVADGLRKQLGQYVAAARHSPAASGSTPAGGGADPLDLLAGLFTRADQAAGELAKFADAAHIAGLACERSYDALTGKAQVLPHGNPM</sequence>
<dbReference type="OrthoDB" id="6937615at2"/>
<organism evidence="1 2">
    <name type="scientific">Pandoraea commovens</name>
    <dbReference type="NCBI Taxonomy" id="2508289"/>
    <lineage>
        <taxon>Bacteria</taxon>
        <taxon>Pseudomonadati</taxon>
        <taxon>Pseudomonadota</taxon>
        <taxon>Betaproteobacteria</taxon>
        <taxon>Burkholderiales</taxon>
        <taxon>Burkholderiaceae</taxon>
        <taxon>Pandoraea</taxon>
    </lineage>
</organism>
<proteinExistence type="predicted"/>
<evidence type="ECO:0000313" key="2">
    <source>
        <dbReference type="Proteomes" id="UP000343335"/>
    </source>
</evidence>